<reference evidence="1" key="1">
    <citation type="journal article" date="2025" name="Int. J. Syst. Evol. Microbiol.">
        <title>Inconstantimicrobium mannanitabidum sp. nov., a novel member of the family Clostridiaceae isolated from anoxic soil under the treatment of reductive soil disinfestation.</title>
        <authorList>
            <person name="Ueki A."/>
            <person name="Tonouchi A."/>
            <person name="Honma S."/>
            <person name="Kaku N."/>
            <person name="Ueki K."/>
        </authorList>
    </citation>
    <scope>NUCLEOTIDE SEQUENCE</scope>
    <source>
        <strain evidence="1">TW13</strain>
    </source>
</reference>
<gene>
    <name evidence="1" type="ORF">rsdtw13_33580</name>
</gene>
<dbReference type="Proteomes" id="UP001058074">
    <property type="component" value="Unassembled WGS sequence"/>
</dbReference>
<accession>A0ACB5RG83</accession>
<protein>
    <submittedName>
        <fullName evidence="1">Uncharacterized protein</fullName>
    </submittedName>
</protein>
<dbReference type="EMBL" id="BROD01000001">
    <property type="protein sequence ID" value="GKX68100.1"/>
    <property type="molecule type" value="Genomic_DNA"/>
</dbReference>
<organism evidence="1 2">
    <name type="scientific">Inconstantimicrobium mannanitabidum</name>
    <dbReference type="NCBI Taxonomy" id="1604901"/>
    <lineage>
        <taxon>Bacteria</taxon>
        <taxon>Bacillati</taxon>
        <taxon>Bacillota</taxon>
        <taxon>Clostridia</taxon>
        <taxon>Eubacteriales</taxon>
        <taxon>Clostridiaceae</taxon>
        <taxon>Inconstantimicrobium</taxon>
    </lineage>
</organism>
<name>A0ACB5RG83_9CLOT</name>
<comment type="caution">
    <text evidence="1">The sequence shown here is derived from an EMBL/GenBank/DDBJ whole genome shotgun (WGS) entry which is preliminary data.</text>
</comment>
<sequence length="72" mass="8087">MDSLNLDESLVIKYSIGKDEKGNDIFKKQRFSNINLGAGDDAIFEVAKVIEGIIDSNQVYLIKEESNLFMDS</sequence>
<keyword evidence="2" id="KW-1185">Reference proteome</keyword>
<evidence type="ECO:0000313" key="1">
    <source>
        <dbReference type="EMBL" id="GKX68100.1"/>
    </source>
</evidence>
<proteinExistence type="predicted"/>
<evidence type="ECO:0000313" key="2">
    <source>
        <dbReference type="Proteomes" id="UP001058074"/>
    </source>
</evidence>